<accession>A0A7J3XYF7</accession>
<dbReference type="NCBIfam" id="NF011482">
    <property type="entry name" value="PRK14892.1"/>
    <property type="match status" value="1"/>
</dbReference>
<evidence type="ECO:0000313" key="2">
    <source>
        <dbReference type="EMBL" id="HHP67747.1"/>
    </source>
</evidence>
<dbReference type="PANTHER" id="PTHR20934:SF0">
    <property type="entry name" value="TRANSCRIPTION ELONGATION FACTOR 1 HOMOLOG"/>
    <property type="match status" value="1"/>
</dbReference>
<name>A0A7J3XYF7_9CREN</name>
<organism evidence="2">
    <name type="scientific">Thermogladius calderae</name>
    <dbReference type="NCBI Taxonomy" id="1200300"/>
    <lineage>
        <taxon>Archaea</taxon>
        <taxon>Thermoproteota</taxon>
        <taxon>Thermoprotei</taxon>
        <taxon>Desulfurococcales</taxon>
        <taxon>Desulfurococcaceae</taxon>
        <taxon>Thermogladius</taxon>
    </lineage>
</organism>
<evidence type="ECO:0008006" key="3">
    <source>
        <dbReference type="Google" id="ProtNLM"/>
    </source>
</evidence>
<dbReference type="GO" id="GO:0006368">
    <property type="term" value="P:transcription elongation by RNA polymerase II"/>
    <property type="evidence" value="ECO:0007669"/>
    <property type="project" value="TreeGrafter"/>
</dbReference>
<gene>
    <name evidence="2" type="ORF">ENM60_03000</name>
</gene>
<dbReference type="InterPro" id="IPR007808">
    <property type="entry name" value="Elf1"/>
</dbReference>
<dbReference type="EMBL" id="DRYK01000038">
    <property type="protein sequence ID" value="HHP67747.1"/>
    <property type="molecule type" value="Genomic_DNA"/>
</dbReference>
<evidence type="ECO:0000256" key="1">
    <source>
        <dbReference type="ARBA" id="ARBA00022833"/>
    </source>
</evidence>
<dbReference type="PANTHER" id="PTHR20934">
    <property type="entry name" value="TRANSCRIPTION ELONGATION FACTOR 1 HOMOLOG"/>
    <property type="match status" value="1"/>
</dbReference>
<dbReference type="InterPro" id="IPR038567">
    <property type="entry name" value="T_Elf1_sf"/>
</dbReference>
<proteinExistence type="predicted"/>
<keyword evidence="1" id="KW-0862">Zinc</keyword>
<dbReference type="SUPFAM" id="SSF57783">
    <property type="entry name" value="Zinc beta-ribbon"/>
    <property type="match status" value="1"/>
</dbReference>
<sequence>MGKRRKKYKRVVKREVKLPTVFQCPRCGAKTLSVRFEKADTPGFKKAVVSCGTCGLYAEYPQPVPEIWEPVDVYAKFIDLYLEGKITVETRKPEKGSEVGEGQQVSEGES</sequence>
<comment type="caution">
    <text evidence="2">The sequence shown here is derived from an EMBL/GenBank/DDBJ whole genome shotgun (WGS) entry which is preliminary data.</text>
</comment>
<protein>
    <recommendedName>
        <fullName evidence="3">Transcription elongation factor</fullName>
    </recommendedName>
</protein>
<dbReference type="Gene3D" id="2.20.25.190">
    <property type="match status" value="1"/>
</dbReference>
<reference evidence="2" key="1">
    <citation type="journal article" date="2020" name="mSystems">
        <title>Genome- and Community-Level Interaction Insights into Carbon Utilization and Element Cycling Functions of Hydrothermarchaeota in Hydrothermal Sediment.</title>
        <authorList>
            <person name="Zhou Z."/>
            <person name="Liu Y."/>
            <person name="Xu W."/>
            <person name="Pan J."/>
            <person name="Luo Z.H."/>
            <person name="Li M."/>
        </authorList>
    </citation>
    <scope>NUCLEOTIDE SEQUENCE [LARGE SCALE GENOMIC DNA]</scope>
    <source>
        <strain evidence="2">SpSt-110</strain>
    </source>
</reference>
<dbReference type="Pfam" id="PF05129">
    <property type="entry name" value="Zn_ribbon_Elf1"/>
    <property type="match status" value="1"/>
</dbReference>
<dbReference type="AlphaFoldDB" id="A0A7J3XYF7"/>